<reference evidence="2" key="1">
    <citation type="journal article" date="2012" name="Science">
        <title>The Paleozoic origin of enzymatic lignin decomposition reconstructed from 31 fungal genomes.</title>
        <authorList>
            <person name="Floudas D."/>
            <person name="Binder M."/>
            <person name="Riley R."/>
            <person name="Barry K."/>
            <person name="Blanchette R.A."/>
            <person name="Henrissat B."/>
            <person name="Martinez A.T."/>
            <person name="Otillar R."/>
            <person name="Spatafora J.W."/>
            <person name="Yadav J.S."/>
            <person name="Aerts A."/>
            <person name="Benoit I."/>
            <person name="Boyd A."/>
            <person name="Carlson A."/>
            <person name="Copeland A."/>
            <person name="Coutinho P.M."/>
            <person name="de Vries R.P."/>
            <person name="Ferreira P."/>
            <person name="Findley K."/>
            <person name="Foster B."/>
            <person name="Gaskell J."/>
            <person name="Glotzer D."/>
            <person name="Gorecki P."/>
            <person name="Heitman J."/>
            <person name="Hesse C."/>
            <person name="Hori C."/>
            <person name="Igarashi K."/>
            <person name="Jurgens J.A."/>
            <person name="Kallen N."/>
            <person name="Kersten P."/>
            <person name="Kohler A."/>
            <person name="Kuees U."/>
            <person name="Kumar T.K.A."/>
            <person name="Kuo A."/>
            <person name="LaButti K."/>
            <person name="Larrondo L.F."/>
            <person name="Lindquist E."/>
            <person name="Ling A."/>
            <person name="Lombard V."/>
            <person name="Lucas S."/>
            <person name="Lundell T."/>
            <person name="Martin R."/>
            <person name="McLaughlin D.J."/>
            <person name="Morgenstern I."/>
            <person name="Morin E."/>
            <person name="Murat C."/>
            <person name="Nagy L.G."/>
            <person name="Nolan M."/>
            <person name="Ohm R.A."/>
            <person name="Patyshakuliyeva A."/>
            <person name="Rokas A."/>
            <person name="Ruiz-Duenas F.J."/>
            <person name="Sabat G."/>
            <person name="Salamov A."/>
            <person name="Samejima M."/>
            <person name="Schmutz J."/>
            <person name="Slot J.C."/>
            <person name="St John F."/>
            <person name="Stenlid J."/>
            <person name="Sun H."/>
            <person name="Sun S."/>
            <person name="Syed K."/>
            <person name="Tsang A."/>
            <person name="Wiebenga A."/>
            <person name="Young D."/>
            <person name="Pisabarro A."/>
            <person name="Eastwood D.C."/>
            <person name="Martin F."/>
            <person name="Cullen D."/>
            <person name="Grigoriev I.V."/>
            <person name="Hibbett D.S."/>
        </authorList>
    </citation>
    <scope>NUCLEOTIDE SEQUENCE [LARGE SCALE GENOMIC DNA]</scope>
    <source>
        <strain evidence="2">TFB10046</strain>
    </source>
</reference>
<name>J0CX75_AURST</name>
<gene>
    <name evidence="1" type="ORF">AURDEDRAFT_117419</name>
</gene>
<keyword evidence="2" id="KW-1185">Reference proteome</keyword>
<protein>
    <submittedName>
        <fullName evidence="1">Uncharacterized protein</fullName>
    </submittedName>
</protein>
<dbReference type="Proteomes" id="UP000006514">
    <property type="component" value="Unassembled WGS sequence"/>
</dbReference>
<dbReference type="EMBL" id="JH687895">
    <property type="protein sequence ID" value="EJD35306.1"/>
    <property type="molecule type" value="Genomic_DNA"/>
</dbReference>
<sequence length="115" mass="12934">MKISLSPPETCPGAYPAAGFSRARAARHLHLQGLWRHHYRLQSKAVFLHTLHPFCTSSGASAARSRSHAIHMNRRYSRILAPVAIALTEERIPRQYSLPRSESRVQVLYHAGLVV</sequence>
<dbReference type="AlphaFoldDB" id="J0CX75"/>
<evidence type="ECO:0000313" key="1">
    <source>
        <dbReference type="EMBL" id="EJD35306.1"/>
    </source>
</evidence>
<dbReference type="InParanoid" id="J0CX75"/>
<organism evidence="1 2">
    <name type="scientific">Auricularia subglabra (strain TFB-10046 / SS5)</name>
    <name type="common">White-rot fungus</name>
    <name type="synonym">Auricularia delicata (strain TFB10046)</name>
    <dbReference type="NCBI Taxonomy" id="717982"/>
    <lineage>
        <taxon>Eukaryota</taxon>
        <taxon>Fungi</taxon>
        <taxon>Dikarya</taxon>
        <taxon>Basidiomycota</taxon>
        <taxon>Agaricomycotina</taxon>
        <taxon>Agaricomycetes</taxon>
        <taxon>Auriculariales</taxon>
        <taxon>Auriculariaceae</taxon>
        <taxon>Auricularia</taxon>
    </lineage>
</organism>
<accession>J0CX75</accession>
<dbReference type="KEGG" id="adl:AURDEDRAFT_117419"/>
<evidence type="ECO:0000313" key="2">
    <source>
        <dbReference type="Proteomes" id="UP000006514"/>
    </source>
</evidence>
<proteinExistence type="predicted"/>